<gene>
    <name evidence="2" type="ORF">SARC_10529</name>
</gene>
<reference evidence="2 3" key="1">
    <citation type="submission" date="2011-02" db="EMBL/GenBank/DDBJ databases">
        <title>The Genome Sequence of Sphaeroforma arctica JP610.</title>
        <authorList>
            <consortium name="The Broad Institute Genome Sequencing Platform"/>
            <person name="Russ C."/>
            <person name="Cuomo C."/>
            <person name="Young S.K."/>
            <person name="Zeng Q."/>
            <person name="Gargeya S."/>
            <person name="Alvarado L."/>
            <person name="Berlin A."/>
            <person name="Chapman S.B."/>
            <person name="Chen Z."/>
            <person name="Freedman E."/>
            <person name="Gellesch M."/>
            <person name="Goldberg J."/>
            <person name="Griggs A."/>
            <person name="Gujja S."/>
            <person name="Heilman E."/>
            <person name="Heiman D."/>
            <person name="Howarth C."/>
            <person name="Mehta T."/>
            <person name="Neiman D."/>
            <person name="Pearson M."/>
            <person name="Roberts A."/>
            <person name="Saif S."/>
            <person name="Shea T."/>
            <person name="Shenoy N."/>
            <person name="Sisk P."/>
            <person name="Stolte C."/>
            <person name="Sykes S."/>
            <person name="White J."/>
            <person name="Yandava C."/>
            <person name="Burger G."/>
            <person name="Gray M.W."/>
            <person name="Holland P.W.H."/>
            <person name="King N."/>
            <person name="Lang F.B.F."/>
            <person name="Roger A.J."/>
            <person name="Ruiz-Trillo I."/>
            <person name="Haas B."/>
            <person name="Nusbaum C."/>
            <person name="Birren B."/>
        </authorList>
    </citation>
    <scope>NUCLEOTIDE SEQUENCE [LARGE SCALE GENOMIC DNA]</scope>
    <source>
        <strain evidence="2 3">JP610</strain>
    </source>
</reference>
<dbReference type="GeneID" id="25911033"/>
<dbReference type="AlphaFoldDB" id="A0A0L0FKK0"/>
<dbReference type="OrthoDB" id="269384at2759"/>
<accession>A0A0L0FKK0</accession>
<sequence>KLFWEIGDKDEYKAKGEVLQPTWYNLLENPERFTGYIGDSAAKVCTYAY</sequence>
<organism evidence="2 3">
    <name type="scientific">Sphaeroforma arctica JP610</name>
    <dbReference type="NCBI Taxonomy" id="667725"/>
    <lineage>
        <taxon>Eukaryota</taxon>
        <taxon>Ichthyosporea</taxon>
        <taxon>Ichthyophonida</taxon>
        <taxon>Sphaeroforma</taxon>
    </lineage>
</organism>
<dbReference type="EMBL" id="KQ242881">
    <property type="protein sequence ID" value="KNC76996.1"/>
    <property type="molecule type" value="Genomic_DNA"/>
</dbReference>
<dbReference type="Proteomes" id="UP000054560">
    <property type="component" value="Unassembled WGS sequence"/>
</dbReference>
<keyword evidence="1" id="KW-0472">Membrane</keyword>
<dbReference type="SUPFAM" id="SSF110019">
    <property type="entry name" value="ERO1-like"/>
    <property type="match status" value="1"/>
</dbReference>
<name>A0A0L0FKK0_9EUKA</name>
<keyword evidence="3" id="KW-1185">Reference proteome</keyword>
<protein>
    <submittedName>
        <fullName evidence="2">Uncharacterized protein</fullName>
    </submittedName>
</protein>
<dbReference type="InterPro" id="IPR037192">
    <property type="entry name" value="ERO1-like_sf"/>
</dbReference>
<dbReference type="RefSeq" id="XP_014150898.1">
    <property type="nucleotide sequence ID" value="XM_014295423.1"/>
</dbReference>
<evidence type="ECO:0000313" key="2">
    <source>
        <dbReference type="EMBL" id="KNC76996.1"/>
    </source>
</evidence>
<proteinExistence type="predicted"/>
<evidence type="ECO:0000256" key="1">
    <source>
        <dbReference type="ARBA" id="ARBA00023136"/>
    </source>
</evidence>
<feature type="non-terminal residue" evidence="2">
    <location>
        <position position="1"/>
    </location>
</feature>
<evidence type="ECO:0000313" key="3">
    <source>
        <dbReference type="Proteomes" id="UP000054560"/>
    </source>
</evidence>